<feature type="domain" description="Glutamine amidotransferase type-2" evidence="9">
    <location>
        <begin position="1"/>
        <end position="226"/>
    </location>
</feature>
<evidence type="ECO:0000256" key="4">
    <source>
        <dbReference type="ARBA" id="ARBA00022553"/>
    </source>
</evidence>
<dbReference type="AlphaFoldDB" id="A0A673HCE3"/>
<dbReference type="Pfam" id="PF13522">
    <property type="entry name" value="GATase_6"/>
    <property type="match status" value="1"/>
</dbReference>
<dbReference type="InterPro" id="IPR017932">
    <property type="entry name" value="GATase_2_dom"/>
</dbReference>
<comment type="pathway">
    <text evidence="2">Nucleotide-sugar biosynthesis; UDP-N-acetyl-alpha-D-glucosamine biosynthesis; alpha-D-glucosamine 6-phosphate from D-fructose 6-phosphate: step 1/1.</text>
</comment>
<dbReference type="CDD" id="cd05009">
    <property type="entry name" value="SIS_GlmS_GlmD_2"/>
    <property type="match status" value="1"/>
</dbReference>
<evidence type="ECO:0000256" key="5">
    <source>
        <dbReference type="ARBA" id="ARBA00022576"/>
    </source>
</evidence>
<proteinExistence type="predicted"/>
<evidence type="ECO:0000256" key="2">
    <source>
        <dbReference type="ARBA" id="ARBA00004775"/>
    </source>
</evidence>
<protein>
    <recommendedName>
        <fullName evidence="3">glutamine--fructose-6-phosphate transaminase (isomerizing)</fullName>
        <ecNumber evidence="3">2.6.1.16</ecNumber>
    </recommendedName>
</protein>
<evidence type="ECO:0000313" key="12">
    <source>
        <dbReference type="Proteomes" id="UP000472270"/>
    </source>
</evidence>
<dbReference type="GO" id="GO:0006487">
    <property type="term" value="P:protein N-linked glycosylation"/>
    <property type="evidence" value="ECO:0007669"/>
    <property type="project" value="TreeGrafter"/>
</dbReference>
<evidence type="ECO:0000256" key="1">
    <source>
        <dbReference type="ARBA" id="ARBA00001031"/>
    </source>
</evidence>
<dbReference type="InterPro" id="IPR035466">
    <property type="entry name" value="GlmS/AgaS_SIS"/>
</dbReference>
<organism evidence="11 12">
    <name type="scientific">Sinocyclocheilus rhinocerous</name>
    <dbReference type="NCBI Taxonomy" id="307959"/>
    <lineage>
        <taxon>Eukaryota</taxon>
        <taxon>Metazoa</taxon>
        <taxon>Chordata</taxon>
        <taxon>Craniata</taxon>
        <taxon>Vertebrata</taxon>
        <taxon>Euteleostomi</taxon>
        <taxon>Actinopterygii</taxon>
        <taxon>Neopterygii</taxon>
        <taxon>Teleostei</taxon>
        <taxon>Ostariophysi</taxon>
        <taxon>Cypriniformes</taxon>
        <taxon>Cyprinidae</taxon>
        <taxon>Cyprininae</taxon>
        <taxon>Sinocyclocheilus</taxon>
    </lineage>
</organism>
<keyword evidence="5" id="KW-0032">Aminotransferase</keyword>
<dbReference type="EC" id="2.6.1.16" evidence="3"/>
<dbReference type="GO" id="GO:0006002">
    <property type="term" value="P:fructose 6-phosphate metabolic process"/>
    <property type="evidence" value="ECO:0007669"/>
    <property type="project" value="TreeGrafter"/>
</dbReference>
<dbReference type="CDD" id="cd05008">
    <property type="entry name" value="SIS_GlmS_GlmD_1"/>
    <property type="match status" value="1"/>
</dbReference>
<keyword evidence="8" id="KW-0315">Glutamine amidotransferase</keyword>
<accession>A0A673HCE3</accession>
<dbReference type="PROSITE" id="PS51278">
    <property type="entry name" value="GATASE_TYPE_2"/>
    <property type="match status" value="1"/>
</dbReference>
<keyword evidence="6" id="KW-0808">Transferase</keyword>
<evidence type="ECO:0000256" key="8">
    <source>
        <dbReference type="ARBA" id="ARBA00022962"/>
    </source>
</evidence>
<dbReference type="InterPro" id="IPR001347">
    <property type="entry name" value="SIS_dom"/>
</dbReference>
<dbReference type="GO" id="GO:0004360">
    <property type="term" value="F:glutamine-fructose-6-phosphate transaminase (isomerizing) activity"/>
    <property type="evidence" value="ECO:0007669"/>
    <property type="project" value="UniProtKB-EC"/>
</dbReference>
<dbReference type="CDD" id="cd00714">
    <property type="entry name" value="GFAT"/>
    <property type="match status" value="1"/>
</dbReference>
<dbReference type="Pfam" id="PF01380">
    <property type="entry name" value="SIS"/>
    <property type="match status" value="2"/>
</dbReference>
<dbReference type="FunFam" id="3.40.50.10490:FF:000001">
    <property type="entry name" value="Glutamine--fructose-6-phosphate aminotransferase [isomerizing]"/>
    <property type="match status" value="1"/>
</dbReference>
<keyword evidence="12" id="KW-1185">Reference proteome</keyword>
<dbReference type="GO" id="GO:0006048">
    <property type="term" value="P:UDP-N-acetylglucosamine biosynthetic process"/>
    <property type="evidence" value="ECO:0007669"/>
    <property type="project" value="UniProtKB-UniPathway"/>
</dbReference>
<keyword evidence="4" id="KW-0597">Phosphoprotein</keyword>
<dbReference type="InterPro" id="IPR005855">
    <property type="entry name" value="GFAT"/>
</dbReference>
<evidence type="ECO:0000259" key="10">
    <source>
        <dbReference type="PROSITE" id="PS51464"/>
    </source>
</evidence>
<evidence type="ECO:0000259" key="9">
    <source>
        <dbReference type="PROSITE" id="PS51278"/>
    </source>
</evidence>
<dbReference type="NCBIfam" id="TIGR01135">
    <property type="entry name" value="glmS"/>
    <property type="match status" value="1"/>
</dbReference>
<dbReference type="GO" id="GO:0097367">
    <property type="term" value="F:carbohydrate derivative binding"/>
    <property type="evidence" value="ECO:0007669"/>
    <property type="project" value="InterPro"/>
</dbReference>
<dbReference type="FunFam" id="3.60.20.10:FF:000052">
    <property type="entry name" value="Glutamine--fructose-6-phosphate aminotransferase [isomerizing] 2"/>
    <property type="match status" value="1"/>
</dbReference>
<dbReference type="SUPFAM" id="SSF53697">
    <property type="entry name" value="SIS domain"/>
    <property type="match status" value="1"/>
</dbReference>
<reference evidence="11" key="2">
    <citation type="submission" date="2025-09" db="UniProtKB">
        <authorList>
            <consortium name="Ensembl"/>
        </authorList>
    </citation>
    <scope>IDENTIFICATION</scope>
</reference>
<dbReference type="InterPro" id="IPR047084">
    <property type="entry name" value="GFAT_N"/>
</dbReference>
<comment type="catalytic activity">
    <reaction evidence="1">
        <text>D-fructose 6-phosphate + L-glutamine = D-glucosamine 6-phosphate + L-glutamate</text>
        <dbReference type="Rhea" id="RHEA:13237"/>
        <dbReference type="ChEBI" id="CHEBI:29985"/>
        <dbReference type="ChEBI" id="CHEBI:58359"/>
        <dbReference type="ChEBI" id="CHEBI:58725"/>
        <dbReference type="ChEBI" id="CHEBI:61527"/>
        <dbReference type="EC" id="2.6.1.16"/>
    </reaction>
</comment>
<dbReference type="Gene3D" id="3.60.20.10">
    <property type="entry name" value="Glutamine Phosphoribosylpyrophosphate, subunit 1, domain 1"/>
    <property type="match status" value="1"/>
</dbReference>
<dbReference type="NCBIfam" id="NF001484">
    <property type="entry name" value="PRK00331.1"/>
    <property type="match status" value="1"/>
</dbReference>
<dbReference type="SUPFAM" id="SSF56235">
    <property type="entry name" value="N-terminal nucleophile aminohydrolases (Ntn hydrolases)"/>
    <property type="match status" value="1"/>
</dbReference>
<dbReference type="InterPro" id="IPR029055">
    <property type="entry name" value="Ntn_hydrolases_N"/>
</dbReference>
<name>A0A673HCE3_9TELE</name>
<dbReference type="PANTHER" id="PTHR10937:SF12">
    <property type="entry name" value="GLUTAMINE--FRUCTOSE-6-PHOSPHATE AMINOTRANSFERASE [ISOMERIZING] 1"/>
    <property type="match status" value="1"/>
</dbReference>
<feature type="domain" description="SIS" evidence="10">
    <location>
        <begin position="298"/>
        <end position="437"/>
    </location>
</feature>
<dbReference type="InterPro" id="IPR035490">
    <property type="entry name" value="GlmS/FrlB_SIS"/>
</dbReference>
<dbReference type="UniPathway" id="UPA00113">
    <property type="reaction ID" value="UER00528"/>
</dbReference>
<evidence type="ECO:0000256" key="6">
    <source>
        <dbReference type="ARBA" id="ARBA00022679"/>
    </source>
</evidence>
<dbReference type="FunFam" id="3.40.50.10490:FF:000126">
    <property type="entry name" value="Glutamine--fructose-6-phosphate aminotransferase [isomerizing] 1"/>
    <property type="match status" value="1"/>
</dbReference>
<evidence type="ECO:0000256" key="3">
    <source>
        <dbReference type="ARBA" id="ARBA00012916"/>
    </source>
</evidence>
<feature type="domain" description="SIS" evidence="10">
    <location>
        <begin position="469"/>
        <end position="608"/>
    </location>
</feature>
<keyword evidence="7" id="KW-0677">Repeat</keyword>
<gene>
    <name evidence="11" type="primary">LOC107752562</name>
</gene>
<dbReference type="Proteomes" id="UP000472270">
    <property type="component" value="Unassembled WGS sequence"/>
</dbReference>
<dbReference type="InterPro" id="IPR046348">
    <property type="entry name" value="SIS_dom_sf"/>
</dbReference>
<dbReference type="PROSITE" id="PS51464">
    <property type="entry name" value="SIS"/>
    <property type="match status" value="2"/>
</dbReference>
<dbReference type="PANTHER" id="PTHR10937">
    <property type="entry name" value="GLUCOSAMINE--FRUCTOSE-6-PHOSPHATE AMINOTRANSFERASE, ISOMERIZING"/>
    <property type="match status" value="1"/>
</dbReference>
<evidence type="ECO:0000256" key="7">
    <source>
        <dbReference type="ARBA" id="ARBA00022737"/>
    </source>
</evidence>
<dbReference type="Ensembl" id="ENSSRHT00000024288.1">
    <property type="protein sequence ID" value="ENSSRHP00000023573.1"/>
    <property type="gene ID" value="ENSSRHG00000010776.1"/>
</dbReference>
<dbReference type="Gene3D" id="3.40.50.10490">
    <property type="entry name" value="Glucose-6-phosphate isomerase like protein, domain 1"/>
    <property type="match status" value="2"/>
</dbReference>
<sequence length="618" mass="69662">ILEVLIKGLHRLEYRGYDSAGVGIDGGNSKDWETNSKSIHLIKQTGKVKALDEEIHRQQDVDLDVEFDVHLGIAHTRWATHGAPSPVNSHPQRSDKNNEFIVIHNGIITNYKDLKKFLESKGYEFESETDTETIAKLVKYMYDNRESDAITFTTLVEQVTQQLEGAFVLVFKSFVNICAQLNALMHSLISAKAVEYYFASDASAVIEHTNRVIFLEDDDIAAVRDGRLSIHRIKRTAGDHPARAIQTLQMELQQIMKGNFSSFMQKEIFEQPESVVNTMRGRVNFENNTVILGGLKDHIKEIQRCRRLIMIACGTSYHAGVATRQVLEELTELPVMVELASDFLDRNTPVFRDDVCFFISQSGETADSLLALRYCKERGALTVGITNTVGSSISRETDCGVHINAGPEIGVASTKAYTSQFVALIMFALLMCDDRISVQPRRREIIQGLKVLPDLIKEVLSLDEEIQKLAAELYKQKSVLIMGRGYHYATCLEGALKIKEITYMHSEGILAGELKHGPLALVDKLMPVIMIIMRDHTYNKCQNALQQVVARQGRPIVICDKEDNETIKNSSRTIKVPHFFCYAILSVIPLQMLSFHLAVLRGYDVSLLRSRFHHFLTS</sequence>
<reference evidence="11" key="1">
    <citation type="submission" date="2025-08" db="UniProtKB">
        <authorList>
            <consortium name="Ensembl"/>
        </authorList>
    </citation>
    <scope>IDENTIFICATION</scope>
</reference>
<evidence type="ECO:0000313" key="11">
    <source>
        <dbReference type="Ensembl" id="ENSSRHP00000023573.1"/>
    </source>
</evidence>